<evidence type="ECO:0000256" key="1">
    <source>
        <dbReference type="SAM" id="Phobius"/>
    </source>
</evidence>
<dbReference type="AlphaFoldDB" id="A0A915I670"/>
<organism evidence="2 3">
    <name type="scientific">Romanomermis culicivorax</name>
    <name type="common">Nematode worm</name>
    <dbReference type="NCBI Taxonomy" id="13658"/>
    <lineage>
        <taxon>Eukaryota</taxon>
        <taxon>Metazoa</taxon>
        <taxon>Ecdysozoa</taxon>
        <taxon>Nematoda</taxon>
        <taxon>Enoplea</taxon>
        <taxon>Dorylaimia</taxon>
        <taxon>Mermithida</taxon>
        <taxon>Mermithoidea</taxon>
        <taxon>Mermithidae</taxon>
        <taxon>Romanomermis</taxon>
    </lineage>
</organism>
<proteinExistence type="predicted"/>
<feature type="transmembrane region" description="Helical" evidence="1">
    <location>
        <begin position="32"/>
        <end position="52"/>
    </location>
</feature>
<sequence length="71" mass="8461">MLKQILEISKNENEFWKSKNIKYQYDDINNSLLQGCVLFTLSFMVMAMRVIVKKCYKNPPQKSSVIWQAVW</sequence>
<protein>
    <submittedName>
        <fullName evidence="3">ATP synthase F0 subunit 8</fullName>
    </submittedName>
</protein>
<accession>A0A915I670</accession>
<evidence type="ECO:0000313" key="3">
    <source>
        <dbReference type="WBParaSite" id="nRc.2.0.1.t09261-RA"/>
    </source>
</evidence>
<dbReference type="Proteomes" id="UP000887565">
    <property type="component" value="Unplaced"/>
</dbReference>
<evidence type="ECO:0000313" key="2">
    <source>
        <dbReference type="Proteomes" id="UP000887565"/>
    </source>
</evidence>
<keyword evidence="1" id="KW-1133">Transmembrane helix</keyword>
<keyword evidence="1" id="KW-0472">Membrane</keyword>
<name>A0A915I670_ROMCU</name>
<reference evidence="3" key="1">
    <citation type="submission" date="2022-11" db="UniProtKB">
        <authorList>
            <consortium name="WormBaseParasite"/>
        </authorList>
    </citation>
    <scope>IDENTIFICATION</scope>
</reference>
<keyword evidence="2" id="KW-1185">Reference proteome</keyword>
<keyword evidence="1" id="KW-0812">Transmembrane</keyword>
<dbReference type="WBParaSite" id="nRc.2.0.1.t09261-RA">
    <property type="protein sequence ID" value="nRc.2.0.1.t09261-RA"/>
    <property type="gene ID" value="nRc.2.0.1.g09261"/>
</dbReference>